<reference evidence="2 3" key="1">
    <citation type="submission" date="2018-12" db="EMBL/GenBank/DDBJ databases">
        <authorList>
            <person name="Criscuolo A."/>
        </authorList>
    </citation>
    <scope>NUCLEOTIDE SEQUENCE [LARGE SCALE GENOMIC DNA]</scope>
    <source>
        <strain evidence="2">ACIP1116281</strain>
    </source>
</reference>
<dbReference type="SUPFAM" id="SSF46785">
    <property type="entry name" value="Winged helix' DNA-binding domain"/>
    <property type="match status" value="1"/>
</dbReference>
<dbReference type="Pfam" id="PF03551">
    <property type="entry name" value="PadR"/>
    <property type="match status" value="1"/>
</dbReference>
<name>A0A447ICI7_9HYPH</name>
<dbReference type="AlphaFoldDB" id="A0A447ICI7"/>
<protein>
    <submittedName>
        <fullName evidence="2">Transcriptional regulator PadR-like family protein</fullName>
    </submittedName>
</protein>
<accession>A0A447ICI7</accession>
<gene>
    <name evidence="2" type="ORF">DEVEQU_02331</name>
</gene>
<evidence type="ECO:0000313" key="3">
    <source>
        <dbReference type="Proteomes" id="UP000268844"/>
    </source>
</evidence>
<dbReference type="InterPro" id="IPR036388">
    <property type="entry name" value="WH-like_DNA-bd_sf"/>
</dbReference>
<evidence type="ECO:0000313" key="2">
    <source>
        <dbReference type="EMBL" id="VDS05190.1"/>
    </source>
</evidence>
<dbReference type="PANTHER" id="PTHR43252:SF6">
    <property type="entry name" value="NEGATIVE TRANSCRIPTION REGULATOR PADR"/>
    <property type="match status" value="1"/>
</dbReference>
<organism evidence="2 3">
    <name type="scientific">Devosia equisanguinis</name>
    <dbReference type="NCBI Taxonomy" id="2490941"/>
    <lineage>
        <taxon>Bacteria</taxon>
        <taxon>Pseudomonadati</taxon>
        <taxon>Pseudomonadota</taxon>
        <taxon>Alphaproteobacteria</taxon>
        <taxon>Hyphomicrobiales</taxon>
        <taxon>Devosiaceae</taxon>
        <taxon>Devosia</taxon>
    </lineage>
</organism>
<dbReference type="InterPro" id="IPR036390">
    <property type="entry name" value="WH_DNA-bd_sf"/>
</dbReference>
<evidence type="ECO:0000259" key="1">
    <source>
        <dbReference type="Pfam" id="PF03551"/>
    </source>
</evidence>
<proteinExistence type="predicted"/>
<dbReference type="Gene3D" id="1.10.10.10">
    <property type="entry name" value="Winged helix-like DNA-binding domain superfamily/Winged helix DNA-binding domain"/>
    <property type="match status" value="1"/>
</dbReference>
<dbReference type="RefSeq" id="WP_126150731.1">
    <property type="nucleotide sequence ID" value="NZ_JBHTMH010000001.1"/>
</dbReference>
<sequence length="182" mass="20642">MNVKTLCLSILYNGDASGYDIRRMCTDEEFAYFVEASYGSIYPALAKLEEEGSVTSQLVPQDGKPARRVYTITEAGRQAFAEQLSGPLAEDVFRSPFLLFARFAHILPRELVEQRCNEFLKRQEDRWSKLETTTEDMECTAADEWIIDFGRAIGDVAMAYMRTHMHKLIDLAQAEPAKNAAE</sequence>
<dbReference type="Proteomes" id="UP000268844">
    <property type="component" value="Unassembled WGS sequence"/>
</dbReference>
<feature type="domain" description="Transcription regulator PadR N-terminal" evidence="1">
    <location>
        <begin position="8"/>
        <end position="82"/>
    </location>
</feature>
<dbReference type="OrthoDB" id="3186544at2"/>
<dbReference type="PANTHER" id="PTHR43252">
    <property type="entry name" value="TRANSCRIPTIONAL REGULATOR YQJI"/>
    <property type="match status" value="1"/>
</dbReference>
<dbReference type="InterPro" id="IPR005149">
    <property type="entry name" value="Tscrpt_reg_PadR_N"/>
</dbReference>
<dbReference type="EMBL" id="UZWD01000028">
    <property type="protein sequence ID" value="VDS05190.1"/>
    <property type="molecule type" value="Genomic_DNA"/>
</dbReference>
<keyword evidence="3" id="KW-1185">Reference proteome</keyword>